<dbReference type="AlphaFoldDB" id="A0AAD5QX42"/>
<gene>
    <name evidence="1" type="ORF">KIN20_025699</name>
</gene>
<keyword evidence="2" id="KW-1185">Reference proteome</keyword>
<evidence type="ECO:0000313" key="1">
    <source>
        <dbReference type="EMBL" id="KAJ1365409.1"/>
    </source>
</evidence>
<organism evidence="1 2">
    <name type="scientific">Parelaphostrongylus tenuis</name>
    <name type="common">Meningeal worm</name>
    <dbReference type="NCBI Taxonomy" id="148309"/>
    <lineage>
        <taxon>Eukaryota</taxon>
        <taxon>Metazoa</taxon>
        <taxon>Ecdysozoa</taxon>
        <taxon>Nematoda</taxon>
        <taxon>Chromadorea</taxon>
        <taxon>Rhabditida</taxon>
        <taxon>Rhabditina</taxon>
        <taxon>Rhabditomorpha</taxon>
        <taxon>Strongyloidea</taxon>
        <taxon>Metastrongylidae</taxon>
        <taxon>Parelaphostrongylus</taxon>
    </lineage>
</organism>
<proteinExistence type="predicted"/>
<sequence>MEQRIGFTTLPVAMAYTSMAQVPTRVSGTFVSRLVMRRVIDVLESQGRSALLPDAVIAAILDQLIVTTTYEQIHSQTVILDLTMDMSGYQ</sequence>
<reference evidence="1" key="1">
    <citation type="submission" date="2021-06" db="EMBL/GenBank/DDBJ databases">
        <title>Parelaphostrongylus tenuis whole genome reference sequence.</title>
        <authorList>
            <person name="Garwood T.J."/>
            <person name="Larsen P.A."/>
            <person name="Fountain-Jones N.M."/>
            <person name="Garbe J.R."/>
            <person name="Macchietto M.G."/>
            <person name="Kania S.A."/>
            <person name="Gerhold R.W."/>
            <person name="Richards J.E."/>
            <person name="Wolf T.M."/>
        </authorList>
    </citation>
    <scope>NUCLEOTIDE SEQUENCE</scope>
    <source>
        <strain evidence="1">MNPRO001-30</strain>
        <tissue evidence="1">Meninges</tissue>
    </source>
</reference>
<name>A0AAD5QX42_PARTN</name>
<comment type="caution">
    <text evidence="1">The sequence shown here is derived from an EMBL/GenBank/DDBJ whole genome shotgun (WGS) entry which is preliminary data.</text>
</comment>
<dbReference type="EMBL" id="JAHQIW010005260">
    <property type="protein sequence ID" value="KAJ1365409.1"/>
    <property type="molecule type" value="Genomic_DNA"/>
</dbReference>
<evidence type="ECO:0000313" key="2">
    <source>
        <dbReference type="Proteomes" id="UP001196413"/>
    </source>
</evidence>
<accession>A0AAD5QX42</accession>
<dbReference type="Proteomes" id="UP001196413">
    <property type="component" value="Unassembled WGS sequence"/>
</dbReference>
<protein>
    <submittedName>
        <fullName evidence="1">Uncharacterized protein</fullName>
    </submittedName>
</protein>